<accession>A0ACD3YZN4</accession>
<name>A0ACD3YZN4_FUSSC</name>
<evidence type="ECO:0000313" key="1">
    <source>
        <dbReference type="EMBL" id="UPK94409.1"/>
    </source>
</evidence>
<protein>
    <submittedName>
        <fullName evidence="1">Uncharacterized protein</fullName>
    </submittedName>
</protein>
<sequence>MVTEIPERPRTPSPPAESPSECPLRTPRSTAQVRRALDVISLTYEVPPVVSLLMKKMGHRFEDHSVTLEQQAKEISILKHQNEELRPKKRRKVVFDGNAEFTKVPAIKKAREAMLKITQPRRTAMRVSRIKQSDLEHTFHLNLH</sequence>
<dbReference type="Proteomes" id="UP000830768">
    <property type="component" value="Chromosome 4"/>
</dbReference>
<gene>
    <name evidence="1" type="ORF">LCI18_005344</name>
</gene>
<organism evidence="1 2">
    <name type="scientific">Fusarium solani subsp. cucurbitae</name>
    <name type="common">Neocosmosporum cucurbitae</name>
    <dbReference type="NCBI Taxonomy" id="2747967"/>
    <lineage>
        <taxon>Eukaryota</taxon>
        <taxon>Fungi</taxon>
        <taxon>Dikarya</taxon>
        <taxon>Ascomycota</taxon>
        <taxon>Pezizomycotina</taxon>
        <taxon>Sordariomycetes</taxon>
        <taxon>Hypocreomycetidae</taxon>
        <taxon>Hypocreales</taxon>
        <taxon>Nectriaceae</taxon>
        <taxon>Fusarium</taxon>
        <taxon>Fusarium solani species complex</taxon>
    </lineage>
</organism>
<dbReference type="EMBL" id="CP090033">
    <property type="protein sequence ID" value="UPK94409.1"/>
    <property type="molecule type" value="Genomic_DNA"/>
</dbReference>
<proteinExistence type="predicted"/>
<keyword evidence="2" id="KW-1185">Reference proteome</keyword>
<reference evidence="1" key="1">
    <citation type="submission" date="2021-11" db="EMBL/GenBank/DDBJ databases">
        <title>Fusarium solani-melongenae Genome sequencing and assembly.</title>
        <authorList>
            <person name="Xie S."/>
            <person name="Huang L."/>
            <person name="Zhang X."/>
        </authorList>
    </citation>
    <scope>NUCLEOTIDE SEQUENCE</scope>
    <source>
        <strain evidence="1">CRI 24-3</strain>
    </source>
</reference>
<evidence type="ECO:0000313" key="2">
    <source>
        <dbReference type="Proteomes" id="UP000830768"/>
    </source>
</evidence>